<dbReference type="EMBL" id="JAXUIC010000008">
    <property type="protein sequence ID" value="KAK4577477.1"/>
    <property type="molecule type" value="Genomic_DNA"/>
</dbReference>
<keyword evidence="5" id="KW-1185">Reference proteome</keyword>
<feature type="region of interest" description="Disordered" evidence="2">
    <location>
        <begin position="1"/>
        <end position="23"/>
    </location>
</feature>
<evidence type="ECO:0000256" key="1">
    <source>
        <dbReference type="SAM" id="Coils"/>
    </source>
</evidence>
<feature type="transmembrane region" description="Helical" evidence="3">
    <location>
        <begin position="29"/>
        <end position="47"/>
    </location>
</feature>
<gene>
    <name evidence="4" type="ORF">RGQ29_027833</name>
</gene>
<feature type="compositionally biased region" description="Basic and acidic residues" evidence="2">
    <location>
        <begin position="253"/>
        <end position="270"/>
    </location>
</feature>
<feature type="compositionally biased region" description="Low complexity" evidence="2">
    <location>
        <begin position="1"/>
        <end position="12"/>
    </location>
</feature>
<comment type="caution">
    <text evidence="4">The sequence shown here is derived from an EMBL/GenBank/DDBJ whole genome shotgun (WGS) entry which is preliminary data.</text>
</comment>
<evidence type="ECO:0008006" key="6">
    <source>
        <dbReference type="Google" id="ProtNLM"/>
    </source>
</evidence>
<protein>
    <recommendedName>
        <fullName evidence="6">Micronuclear linker histone polyprotein-like protein</fullName>
    </recommendedName>
</protein>
<accession>A0AAN7ILV2</accession>
<organism evidence="4 5">
    <name type="scientific">Quercus rubra</name>
    <name type="common">Northern red oak</name>
    <name type="synonym">Quercus borealis</name>
    <dbReference type="NCBI Taxonomy" id="3512"/>
    <lineage>
        <taxon>Eukaryota</taxon>
        <taxon>Viridiplantae</taxon>
        <taxon>Streptophyta</taxon>
        <taxon>Embryophyta</taxon>
        <taxon>Tracheophyta</taxon>
        <taxon>Spermatophyta</taxon>
        <taxon>Magnoliopsida</taxon>
        <taxon>eudicotyledons</taxon>
        <taxon>Gunneridae</taxon>
        <taxon>Pentapetalae</taxon>
        <taxon>rosids</taxon>
        <taxon>fabids</taxon>
        <taxon>Fagales</taxon>
        <taxon>Fagaceae</taxon>
        <taxon>Quercus</taxon>
    </lineage>
</organism>
<proteinExistence type="predicted"/>
<feature type="region of interest" description="Disordered" evidence="2">
    <location>
        <begin position="297"/>
        <end position="319"/>
    </location>
</feature>
<keyword evidence="3" id="KW-1133">Transmembrane helix</keyword>
<reference evidence="4 5" key="1">
    <citation type="journal article" date="2023" name="G3 (Bethesda)">
        <title>A haplotype-resolved chromosome-scale genome for Quercus rubra L. provides insights into the genetics of adaptive traits for red oak species.</title>
        <authorList>
            <person name="Kapoor B."/>
            <person name="Jenkins J."/>
            <person name="Schmutz J."/>
            <person name="Zhebentyayeva T."/>
            <person name="Kuelheim C."/>
            <person name="Coggeshall M."/>
            <person name="Heim C."/>
            <person name="Lasky J.R."/>
            <person name="Leites L."/>
            <person name="Islam-Faridi N."/>
            <person name="Romero-Severson J."/>
            <person name="DeLeo V.L."/>
            <person name="Lucas S.M."/>
            <person name="Lazic D."/>
            <person name="Gailing O."/>
            <person name="Carlson J."/>
            <person name="Staton M."/>
        </authorList>
    </citation>
    <scope>NUCLEOTIDE SEQUENCE [LARGE SCALE GENOMIC DNA]</scope>
    <source>
        <strain evidence="4">Pseudo-F2</strain>
    </source>
</reference>
<feature type="compositionally biased region" description="Polar residues" evidence="2">
    <location>
        <begin position="521"/>
        <end position="531"/>
    </location>
</feature>
<evidence type="ECO:0000256" key="2">
    <source>
        <dbReference type="SAM" id="MobiDB-lite"/>
    </source>
</evidence>
<evidence type="ECO:0000313" key="5">
    <source>
        <dbReference type="Proteomes" id="UP001324115"/>
    </source>
</evidence>
<keyword evidence="3" id="KW-0812">Transmembrane</keyword>
<feature type="compositionally biased region" description="Basic and acidic residues" evidence="2">
    <location>
        <begin position="304"/>
        <end position="319"/>
    </location>
</feature>
<evidence type="ECO:0000256" key="3">
    <source>
        <dbReference type="SAM" id="Phobius"/>
    </source>
</evidence>
<keyword evidence="1" id="KW-0175">Coiled coil</keyword>
<evidence type="ECO:0000313" key="4">
    <source>
        <dbReference type="EMBL" id="KAK4577477.1"/>
    </source>
</evidence>
<feature type="compositionally biased region" description="Basic and acidic residues" evidence="2">
    <location>
        <begin position="500"/>
        <end position="519"/>
    </location>
</feature>
<feature type="compositionally biased region" description="Basic and acidic residues" evidence="2">
    <location>
        <begin position="227"/>
        <end position="239"/>
    </location>
</feature>
<feature type="compositionally biased region" description="Acidic residues" evidence="2">
    <location>
        <begin position="567"/>
        <end position="587"/>
    </location>
</feature>
<keyword evidence="3" id="KW-0472">Membrane</keyword>
<dbReference type="PANTHER" id="PTHR36143:SF4">
    <property type="entry name" value="OS08G0177500 PROTEIN"/>
    <property type="match status" value="1"/>
</dbReference>
<feature type="region of interest" description="Disordered" evidence="2">
    <location>
        <begin position="490"/>
        <end position="587"/>
    </location>
</feature>
<sequence>MGGSYHKGNSNSNGGGHNHRDHSHRGKPYGLMFLLAFGAALLGVMVLHKLRERRIFNLLVHEKDQELISFQLLLQKEKDYSKEMKRKNEEMKAKIYSLRNQKMELDRRILEKQSTIDSLKDEKRTMESALEEEQNEFKMLREKEIDPGKENPQLITLMESLKQKEAEIEDLKNRLEYPFKVWSVSTDDPSSPPVNLTVNGSVTGQDQSEVIMSNKEGEQLQESSNYMRDENSTSEDGNKLKSNNFREAGSIVRVEEGTENKAEDTTRRGMMREQMQKLENSQDEGLKNGSYVIEKPSEEVQGNKNEDSHNGGDFGIGKRDDEMKVMGKLENSQEHDHRELDEIHKDERKLEELKNTSIGRISRMRGKHGHASKTKGKKWRMLVKNRLLENNGNSINDKAVRMKSRNFFIGDRDGLKGRTNENKDKMERVGGEMDVNDPMEVRKAVDSSDGKDLNSNLVNADRNHQVVNGQEMLENPHNFPKEVQLLKNGTANGDVSNIISDDRKQKLDKVRESSEEHEASGIQQDTSSGNINEVEKDTEQTSIDETTEVPEDLEDGNVQESEKGEDGLEEEEEEEEEEEYKEDTDES</sequence>
<dbReference type="PANTHER" id="PTHR36143">
    <property type="entry name" value="OS08G0177500 PROTEIN"/>
    <property type="match status" value="1"/>
</dbReference>
<name>A0AAN7ILV2_QUERU</name>
<feature type="compositionally biased region" description="Polar residues" evidence="2">
    <location>
        <begin position="490"/>
        <end position="499"/>
    </location>
</feature>
<feature type="compositionally biased region" description="Acidic residues" evidence="2">
    <location>
        <begin position="545"/>
        <end position="557"/>
    </location>
</feature>
<dbReference type="AlphaFoldDB" id="A0AAN7ILV2"/>
<feature type="coiled-coil region" evidence="1">
    <location>
        <begin position="74"/>
        <end position="174"/>
    </location>
</feature>
<dbReference type="Proteomes" id="UP001324115">
    <property type="component" value="Unassembled WGS sequence"/>
</dbReference>
<feature type="region of interest" description="Disordered" evidence="2">
    <location>
        <begin position="215"/>
        <end position="270"/>
    </location>
</feature>